<dbReference type="OrthoDB" id="9815124at2"/>
<dbReference type="EMBL" id="FUYE01000013">
    <property type="protein sequence ID" value="SKB02223.1"/>
    <property type="molecule type" value="Genomic_DNA"/>
</dbReference>
<dbReference type="PANTHER" id="PTHR12110">
    <property type="entry name" value="HYDROXYPYRUVATE ISOMERASE"/>
    <property type="match status" value="1"/>
</dbReference>
<accession>A0A1T4YKK3</accession>
<dbReference type="Proteomes" id="UP000190774">
    <property type="component" value="Unassembled WGS sequence"/>
</dbReference>
<dbReference type="Gene3D" id="3.20.20.150">
    <property type="entry name" value="Divalent-metal-dependent TIM barrel enzymes"/>
    <property type="match status" value="1"/>
</dbReference>
<protein>
    <submittedName>
        <fullName evidence="2">Sugar phosphate isomerase/epimerase</fullName>
    </submittedName>
</protein>
<evidence type="ECO:0000259" key="1">
    <source>
        <dbReference type="Pfam" id="PF01261"/>
    </source>
</evidence>
<reference evidence="3" key="1">
    <citation type="submission" date="2017-02" db="EMBL/GenBank/DDBJ databases">
        <authorList>
            <person name="Varghese N."/>
            <person name="Submissions S."/>
        </authorList>
    </citation>
    <scope>NUCLEOTIDE SEQUENCE [LARGE SCALE GENOMIC DNA]</scope>
    <source>
        <strain evidence="3">ATCC 700200</strain>
    </source>
</reference>
<dbReference type="AlphaFoldDB" id="A0A1T4YKK3"/>
<dbReference type="RefSeq" id="WP_078814762.1">
    <property type="nucleotide sequence ID" value="NZ_FUYE01000013.1"/>
</dbReference>
<keyword evidence="2" id="KW-0413">Isomerase</keyword>
<keyword evidence="3" id="KW-1185">Reference proteome</keyword>
<gene>
    <name evidence="2" type="ORF">SAMN02745166_03585</name>
</gene>
<dbReference type="InterPro" id="IPR036237">
    <property type="entry name" value="Xyl_isomerase-like_sf"/>
</dbReference>
<organism evidence="2 3">
    <name type="scientific">Prosthecobacter debontii</name>
    <dbReference type="NCBI Taxonomy" id="48467"/>
    <lineage>
        <taxon>Bacteria</taxon>
        <taxon>Pseudomonadati</taxon>
        <taxon>Verrucomicrobiota</taxon>
        <taxon>Verrucomicrobiia</taxon>
        <taxon>Verrucomicrobiales</taxon>
        <taxon>Verrucomicrobiaceae</taxon>
        <taxon>Prosthecobacter</taxon>
    </lineage>
</organism>
<name>A0A1T4YKK3_9BACT</name>
<feature type="domain" description="Xylose isomerase-like TIM barrel" evidence="1">
    <location>
        <begin position="21"/>
        <end position="274"/>
    </location>
</feature>
<evidence type="ECO:0000313" key="2">
    <source>
        <dbReference type="EMBL" id="SKB02223.1"/>
    </source>
</evidence>
<dbReference type="Pfam" id="PF01261">
    <property type="entry name" value="AP_endonuc_2"/>
    <property type="match status" value="1"/>
</dbReference>
<dbReference type="GO" id="GO:0016853">
    <property type="term" value="F:isomerase activity"/>
    <property type="evidence" value="ECO:0007669"/>
    <property type="project" value="UniProtKB-KW"/>
</dbReference>
<proteinExistence type="predicted"/>
<dbReference type="InterPro" id="IPR013022">
    <property type="entry name" value="Xyl_isomerase-like_TIM-brl"/>
</dbReference>
<dbReference type="SUPFAM" id="SSF51658">
    <property type="entry name" value="Xylose isomerase-like"/>
    <property type="match status" value="1"/>
</dbReference>
<sequence>MIKLTGIADEAGASLDVQIQAHQELGWDSIEARVVEFDGVKGNLHEIPDAVFDKVVARLAEKNMKVSGFGSLIGNWAKKITDDFSITEAEISRAIPRMQKLGAKLIRVMSYAVCKDDAGKDLEEQFAPERIKRMIEINKRFTDAGLTVVHENCMNWGGMSPTYVQRMAEAVPGMKWVFDTGNPVFIDDRDRPGQKQDAWAMYQAIKPFMAHVHVKDGIWDKAKNDAVYTYPGEGEGQTERIMKDLVETGYEGYISIEPHVAVVFHGAGAADDLSPEQKAKEQYDSYIKYGKQLEAMLNKLGAKLG</sequence>
<evidence type="ECO:0000313" key="3">
    <source>
        <dbReference type="Proteomes" id="UP000190774"/>
    </source>
</evidence>
<dbReference type="InterPro" id="IPR050312">
    <property type="entry name" value="IolE/XylAMocC-like"/>
</dbReference>
<dbReference type="STRING" id="48467.SAMN02745166_03585"/>